<evidence type="ECO:0000256" key="5">
    <source>
        <dbReference type="PIRNR" id="PIRNR000077"/>
    </source>
</evidence>
<evidence type="ECO:0000256" key="4">
    <source>
        <dbReference type="ARBA" id="ARBA00023284"/>
    </source>
</evidence>
<feature type="active site" description="Nucleophile" evidence="6">
    <location>
        <position position="32"/>
    </location>
</feature>
<dbReference type="GO" id="GO:0015035">
    <property type="term" value="F:protein-disulfide reductase activity"/>
    <property type="evidence" value="ECO:0007669"/>
    <property type="project" value="InterPro"/>
</dbReference>
<dbReference type="CDD" id="cd02947">
    <property type="entry name" value="TRX_family"/>
    <property type="match status" value="1"/>
</dbReference>
<protein>
    <recommendedName>
        <fullName evidence="5">Thioredoxin</fullName>
    </recommendedName>
</protein>
<dbReference type="PIRSF" id="PIRSF000077">
    <property type="entry name" value="Thioredoxin"/>
    <property type="match status" value="1"/>
</dbReference>
<dbReference type="PRINTS" id="PR00421">
    <property type="entry name" value="THIOREDOXIN"/>
</dbReference>
<dbReference type="Gene3D" id="3.40.30.10">
    <property type="entry name" value="Glutaredoxin"/>
    <property type="match status" value="1"/>
</dbReference>
<evidence type="ECO:0000313" key="9">
    <source>
        <dbReference type="EMBL" id="JAV25537.1"/>
    </source>
</evidence>
<dbReference type="PROSITE" id="PS00194">
    <property type="entry name" value="THIOREDOXIN_1"/>
    <property type="match status" value="1"/>
</dbReference>
<dbReference type="InterPro" id="IPR036249">
    <property type="entry name" value="Thioredoxin-like_sf"/>
</dbReference>
<dbReference type="SUPFAM" id="SSF52833">
    <property type="entry name" value="Thioredoxin-like"/>
    <property type="match status" value="1"/>
</dbReference>
<sequence length="107" mass="12044">MVYVVKDAADFDSRLEAAGEKLVVVDFFATWCGPCKVIAPKLDEFQNKYSEKIVIIKVDVDECEDLAAKYNISSMPTFLFIKNKEVVDQFAGANAEKLQSFITKHSE</sequence>
<feature type="active site" description="Nucleophile" evidence="6">
    <location>
        <position position="35"/>
    </location>
</feature>
<evidence type="ECO:0000256" key="7">
    <source>
        <dbReference type="PIRSR" id="PIRSR000077-4"/>
    </source>
</evidence>
<feature type="site" description="Contributes to redox potential value" evidence="6">
    <location>
        <position position="33"/>
    </location>
</feature>
<dbReference type="FunFam" id="3.40.30.10:FF:000104">
    <property type="entry name" value="Thioredoxin"/>
    <property type="match status" value="1"/>
</dbReference>
<comment type="similarity">
    <text evidence="5">Belongs to the thioredoxin family.</text>
</comment>
<keyword evidence="2" id="KW-0249">Electron transport</keyword>
<keyword evidence="1" id="KW-0813">Transport</keyword>
<evidence type="ECO:0000256" key="3">
    <source>
        <dbReference type="ARBA" id="ARBA00023157"/>
    </source>
</evidence>
<feature type="domain" description="Thioredoxin" evidence="8">
    <location>
        <begin position="2"/>
        <end position="107"/>
    </location>
</feature>
<feature type="site" description="Contributes to redox potential value" evidence="6">
    <location>
        <position position="34"/>
    </location>
</feature>
<dbReference type="Pfam" id="PF00085">
    <property type="entry name" value="Thioredoxin"/>
    <property type="match status" value="1"/>
</dbReference>
<dbReference type="InterPro" id="IPR017937">
    <property type="entry name" value="Thioredoxin_CS"/>
</dbReference>
<dbReference type="PROSITE" id="PS51352">
    <property type="entry name" value="THIOREDOXIN_2"/>
    <property type="match status" value="1"/>
</dbReference>
<keyword evidence="4 7" id="KW-0676">Redox-active center</keyword>
<dbReference type="EMBL" id="GFDL01009508">
    <property type="protein sequence ID" value="JAV25537.1"/>
    <property type="molecule type" value="Transcribed_RNA"/>
</dbReference>
<evidence type="ECO:0000256" key="6">
    <source>
        <dbReference type="PIRSR" id="PIRSR000077-1"/>
    </source>
</evidence>
<evidence type="ECO:0000256" key="2">
    <source>
        <dbReference type="ARBA" id="ARBA00022982"/>
    </source>
</evidence>
<keyword evidence="3 7" id="KW-1015">Disulfide bond</keyword>
<name>A0A1Q3FDA4_CULTA</name>
<dbReference type="InterPro" id="IPR005746">
    <property type="entry name" value="Thioredoxin"/>
</dbReference>
<evidence type="ECO:0000256" key="1">
    <source>
        <dbReference type="ARBA" id="ARBA00022448"/>
    </source>
</evidence>
<dbReference type="AlphaFoldDB" id="A0A1Q3FDA4"/>
<dbReference type="PANTHER" id="PTHR46115">
    <property type="entry name" value="THIOREDOXIN-LIKE PROTEIN 1"/>
    <property type="match status" value="1"/>
</dbReference>
<evidence type="ECO:0000259" key="8">
    <source>
        <dbReference type="PROSITE" id="PS51352"/>
    </source>
</evidence>
<reference evidence="9" key="1">
    <citation type="submission" date="2017-01" db="EMBL/GenBank/DDBJ databases">
        <title>A deep insight into the sialotranscriptome of adult male and female Cluex tarsalis mosquitoes.</title>
        <authorList>
            <person name="Ribeiro J.M."/>
            <person name="Moreira F."/>
            <person name="Bernard K.A."/>
            <person name="Calvo E."/>
        </authorList>
    </citation>
    <scope>NUCLEOTIDE SEQUENCE</scope>
    <source>
        <strain evidence="9">Kern County</strain>
        <tissue evidence="9">Salivary glands</tissue>
    </source>
</reference>
<accession>A0A1Q3FDA4</accession>
<proteinExistence type="inferred from homology"/>
<dbReference type="NCBIfam" id="TIGR01068">
    <property type="entry name" value="thioredoxin"/>
    <property type="match status" value="1"/>
</dbReference>
<feature type="site" description="Deprotonates C-terminal active site Cys" evidence="6">
    <location>
        <position position="26"/>
    </location>
</feature>
<dbReference type="InterPro" id="IPR013766">
    <property type="entry name" value="Thioredoxin_domain"/>
</dbReference>
<organism evidence="9">
    <name type="scientific">Culex tarsalis</name>
    <name type="common">Encephalitis mosquito</name>
    <dbReference type="NCBI Taxonomy" id="7177"/>
    <lineage>
        <taxon>Eukaryota</taxon>
        <taxon>Metazoa</taxon>
        <taxon>Ecdysozoa</taxon>
        <taxon>Arthropoda</taxon>
        <taxon>Hexapoda</taxon>
        <taxon>Insecta</taxon>
        <taxon>Pterygota</taxon>
        <taxon>Neoptera</taxon>
        <taxon>Endopterygota</taxon>
        <taxon>Diptera</taxon>
        <taxon>Nematocera</taxon>
        <taxon>Culicoidea</taxon>
        <taxon>Culicidae</taxon>
        <taxon>Culicinae</taxon>
        <taxon>Culicini</taxon>
        <taxon>Culex</taxon>
        <taxon>Culex</taxon>
    </lineage>
</organism>
<feature type="disulfide bond" description="Redox-active" evidence="7">
    <location>
        <begin position="32"/>
        <end position="35"/>
    </location>
</feature>